<keyword evidence="8 9" id="KW-0170">Cobalt</keyword>
<dbReference type="Pfam" id="PF01761">
    <property type="entry name" value="DHQ_synthase"/>
    <property type="match status" value="1"/>
</dbReference>
<dbReference type="GO" id="GO:0008652">
    <property type="term" value="P:amino acid biosynthetic process"/>
    <property type="evidence" value="ECO:0007669"/>
    <property type="project" value="UniProtKB-KW"/>
</dbReference>
<dbReference type="GO" id="GO:0009073">
    <property type="term" value="P:aromatic amino acid family biosynthetic process"/>
    <property type="evidence" value="ECO:0007669"/>
    <property type="project" value="UniProtKB-KW"/>
</dbReference>
<comment type="cofactor">
    <cofactor evidence="9">
        <name>Co(2+)</name>
        <dbReference type="ChEBI" id="CHEBI:48828"/>
    </cofactor>
    <cofactor evidence="9">
        <name>Zn(2+)</name>
        <dbReference type="ChEBI" id="CHEBI:29105"/>
    </cofactor>
    <text evidence="9">Binds 1 divalent metal cation per subunit. Can use either Co(2+) or Zn(2+).</text>
</comment>
<dbReference type="InterPro" id="IPR030960">
    <property type="entry name" value="DHQS/DOIS_N"/>
</dbReference>
<keyword evidence="4 9" id="KW-0547">Nucleotide-binding</keyword>
<feature type="binding site" evidence="9">
    <location>
        <begin position="141"/>
        <end position="142"/>
    </location>
    <ligand>
        <name>NAD(+)</name>
        <dbReference type="ChEBI" id="CHEBI:57540"/>
    </ligand>
</feature>
<dbReference type="AlphaFoldDB" id="U2PN79"/>
<evidence type="ECO:0000256" key="4">
    <source>
        <dbReference type="ARBA" id="ARBA00022741"/>
    </source>
</evidence>
<evidence type="ECO:0000256" key="6">
    <source>
        <dbReference type="ARBA" id="ARBA00023027"/>
    </source>
</evidence>
<organism evidence="13 14">
    <name type="scientific">Leptotrichia wadei (strain F0279)</name>
    <dbReference type="NCBI Taxonomy" id="888055"/>
    <lineage>
        <taxon>Bacteria</taxon>
        <taxon>Fusobacteriati</taxon>
        <taxon>Fusobacteriota</taxon>
        <taxon>Fusobacteriia</taxon>
        <taxon>Fusobacteriales</taxon>
        <taxon>Leptotrichiaceae</taxon>
        <taxon>Leptotrichia</taxon>
    </lineage>
</organism>
<dbReference type="HOGENOM" id="CLU_001201_0_2_0"/>
<comment type="subcellular location">
    <subcellularLocation>
        <location evidence="9">Cytoplasm</location>
    </subcellularLocation>
</comment>
<evidence type="ECO:0000256" key="3">
    <source>
        <dbReference type="ARBA" id="ARBA00022723"/>
    </source>
</evidence>
<dbReference type="NCBIfam" id="TIGR01357">
    <property type="entry name" value="aroB"/>
    <property type="match status" value="1"/>
</dbReference>
<dbReference type="GO" id="GO:0046872">
    <property type="term" value="F:metal ion binding"/>
    <property type="evidence" value="ECO:0007669"/>
    <property type="project" value="UniProtKB-KW"/>
</dbReference>
<dbReference type="Gene3D" id="1.20.1090.10">
    <property type="entry name" value="Dehydroquinate synthase-like - alpha domain"/>
    <property type="match status" value="1"/>
</dbReference>
<comment type="cofactor">
    <cofactor evidence="2">
        <name>Zn(2+)</name>
        <dbReference type="ChEBI" id="CHEBI:29105"/>
    </cofactor>
</comment>
<comment type="catalytic activity">
    <reaction evidence="9">
        <text>7-phospho-2-dehydro-3-deoxy-D-arabino-heptonate = 3-dehydroquinate + phosphate</text>
        <dbReference type="Rhea" id="RHEA:21968"/>
        <dbReference type="ChEBI" id="CHEBI:32364"/>
        <dbReference type="ChEBI" id="CHEBI:43474"/>
        <dbReference type="ChEBI" id="CHEBI:58394"/>
        <dbReference type="EC" id="4.2.3.4"/>
    </reaction>
</comment>
<gene>
    <name evidence="9" type="primary">aroB</name>
    <name evidence="13" type="ORF">HMPREF9015_00988</name>
</gene>
<dbReference type="InterPro" id="IPR050071">
    <property type="entry name" value="Dehydroquinate_synthase"/>
</dbReference>
<feature type="binding site" evidence="9">
    <location>
        <position position="272"/>
    </location>
    <ligand>
        <name>Zn(2+)</name>
        <dbReference type="ChEBI" id="CHEBI:29105"/>
    </ligand>
</feature>
<dbReference type="CDD" id="cd08195">
    <property type="entry name" value="DHQS"/>
    <property type="match status" value="1"/>
</dbReference>
<dbReference type="EMBL" id="AWVM01000050">
    <property type="protein sequence ID" value="ERK51965.1"/>
    <property type="molecule type" value="Genomic_DNA"/>
</dbReference>
<feature type="domain" description="3-dehydroquinate synthase C-terminal" evidence="12">
    <location>
        <begin position="193"/>
        <end position="348"/>
    </location>
</feature>
<keyword evidence="7 9" id="KW-0456">Lyase</keyword>
<dbReference type="HAMAP" id="MF_00110">
    <property type="entry name" value="DHQ_synthase"/>
    <property type="match status" value="1"/>
</dbReference>
<proteinExistence type="inferred from homology"/>
<evidence type="ECO:0000256" key="10">
    <source>
        <dbReference type="NCBIfam" id="TIGR01357"/>
    </source>
</evidence>
<comment type="caution">
    <text evidence="9">Lacks conserved residue(s) required for the propagation of feature annotation.</text>
</comment>
<dbReference type="SUPFAM" id="SSF56796">
    <property type="entry name" value="Dehydroquinate synthase-like"/>
    <property type="match status" value="1"/>
</dbReference>
<comment type="function">
    <text evidence="9">Catalyzes the conversion of 3-deoxy-D-arabino-heptulosonate 7-phosphate (DAHP) to dehydroquinate (DHQ).</text>
</comment>
<comment type="caution">
    <text evidence="13">The sequence shown here is derived from an EMBL/GenBank/DDBJ whole genome shotgun (WGS) entry which is preliminary data.</text>
</comment>
<evidence type="ECO:0000259" key="11">
    <source>
        <dbReference type="Pfam" id="PF01761"/>
    </source>
</evidence>
<comment type="cofactor">
    <cofactor evidence="1 9">
        <name>NAD(+)</name>
        <dbReference type="ChEBI" id="CHEBI:57540"/>
    </cofactor>
</comment>
<feature type="binding site" evidence="9">
    <location>
        <position position="154"/>
    </location>
    <ligand>
        <name>NAD(+)</name>
        <dbReference type="ChEBI" id="CHEBI:57540"/>
    </ligand>
</feature>
<dbReference type="PIRSF" id="PIRSF001455">
    <property type="entry name" value="DHQ_synth"/>
    <property type="match status" value="1"/>
</dbReference>
<feature type="binding site" evidence="9">
    <location>
        <position position="289"/>
    </location>
    <ligand>
        <name>Zn(2+)</name>
        <dbReference type="ChEBI" id="CHEBI:29105"/>
    </ligand>
</feature>
<keyword evidence="9" id="KW-0057">Aromatic amino acid biosynthesis</keyword>
<evidence type="ECO:0000256" key="5">
    <source>
        <dbReference type="ARBA" id="ARBA00022833"/>
    </source>
</evidence>
<protein>
    <recommendedName>
        <fullName evidence="9 10">3-dehydroquinate synthase</fullName>
        <shortName evidence="9">DHQS</shortName>
        <ecNumber evidence="9 10">4.2.3.4</ecNumber>
    </recommendedName>
</protein>
<keyword evidence="3 9" id="KW-0479">Metal-binding</keyword>
<evidence type="ECO:0000256" key="2">
    <source>
        <dbReference type="ARBA" id="ARBA00001947"/>
    </source>
</evidence>
<dbReference type="GO" id="GO:0009423">
    <property type="term" value="P:chorismate biosynthetic process"/>
    <property type="evidence" value="ECO:0007669"/>
    <property type="project" value="UniProtKB-UniRule"/>
</dbReference>
<feature type="binding site" evidence="9">
    <location>
        <begin position="181"/>
        <end position="184"/>
    </location>
    <ligand>
        <name>NAD(+)</name>
        <dbReference type="ChEBI" id="CHEBI:57540"/>
    </ligand>
</feature>
<evidence type="ECO:0000256" key="7">
    <source>
        <dbReference type="ARBA" id="ARBA00023239"/>
    </source>
</evidence>
<feature type="binding site" evidence="9">
    <location>
        <begin position="117"/>
        <end position="121"/>
    </location>
    <ligand>
        <name>NAD(+)</name>
        <dbReference type="ChEBI" id="CHEBI:57540"/>
    </ligand>
</feature>
<feature type="domain" description="3-dehydroquinate synthase N-terminal" evidence="11">
    <location>
        <begin position="79"/>
        <end position="190"/>
    </location>
</feature>
<dbReference type="InterPro" id="IPR016037">
    <property type="entry name" value="DHQ_synth_AroB"/>
</dbReference>
<dbReference type="PANTHER" id="PTHR43622">
    <property type="entry name" value="3-DEHYDROQUINATE SYNTHASE"/>
    <property type="match status" value="1"/>
</dbReference>
<feature type="binding site" evidence="9">
    <location>
        <position position="163"/>
    </location>
    <ligand>
        <name>NAD(+)</name>
        <dbReference type="ChEBI" id="CHEBI:57540"/>
    </ligand>
</feature>
<evidence type="ECO:0000313" key="13">
    <source>
        <dbReference type="EMBL" id="ERK51965.1"/>
    </source>
</evidence>
<keyword evidence="9" id="KW-0963">Cytoplasm</keyword>
<evidence type="ECO:0000259" key="12">
    <source>
        <dbReference type="Pfam" id="PF24621"/>
    </source>
</evidence>
<sequence>MNYLLKKERMEKIMEILHVGLEKNSYDILIGENFFERFPEYIGEVYKGKKLFVITDSNVDRIYKNEYERMFKDFEYSVFVLQAGEKNKHIGIMPGIYSAMVNAGLTRKDMVVAFGGGVVGDIAGFAAASYMRGIGFIQIPTTIVSQVDSSVGGKVGVDLPEGKNLVGAFHQPKLVLIDNYFLNTLTDRYFYDGFGEIVKYGCIYDKKFFDRLVEIVEKVGVSQDDENYIKKLREHLMKYVNELVYRSCEIKKEVVEKDEKESNLRMILNFGHTIGHAIEQFTNYEKYSHGEAISAGMVDITKIGEKKGFTKEGEAVKIAKLLKALNLPTEIEYPKDEIAKIMKRDKKSTSDWINFVILKEIGEVEIMKIGAEEIFE</sequence>
<dbReference type="PATRIC" id="fig|888055.3.peg.945"/>
<dbReference type="PANTHER" id="PTHR43622:SF1">
    <property type="entry name" value="3-DEHYDROQUINATE SYNTHASE"/>
    <property type="match status" value="1"/>
</dbReference>
<keyword evidence="6 9" id="KW-0520">NAD</keyword>
<dbReference type="UniPathway" id="UPA00053">
    <property type="reaction ID" value="UER00085"/>
</dbReference>
<name>U2PN79_LEPWF</name>
<accession>U2PN79</accession>
<dbReference type="GO" id="GO:0003856">
    <property type="term" value="F:3-dehydroquinate synthase activity"/>
    <property type="evidence" value="ECO:0007669"/>
    <property type="project" value="UniProtKB-UniRule"/>
</dbReference>
<dbReference type="InterPro" id="IPR056179">
    <property type="entry name" value="DHQS_C"/>
</dbReference>
<dbReference type="Proteomes" id="UP000016626">
    <property type="component" value="Unassembled WGS sequence"/>
</dbReference>
<dbReference type="Pfam" id="PF24621">
    <property type="entry name" value="DHQS_C"/>
    <property type="match status" value="1"/>
</dbReference>
<evidence type="ECO:0000256" key="9">
    <source>
        <dbReference type="HAMAP-Rule" id="MF_00110"/>
    </source>
</evidence>
<dbReference type="Gene3D" id="3.40.50.1970">
    <property type="match status" value="1"/>
</dbReference>
<reference evidence="13 14" key="1">
    <citation type="submission" date="2013-06" db="EMBL/GenBank/DDBJ databases">
        <authorList>
            <person name="Weinstock G."/>
            <person name="Sodergren E."/>
            <person name="Lobos E.A."/>
            <person name="Fulton L."/>
            <person name="Fulton R."/>
            <person name="Courtney L."/>
            <person name="Fronick C."/>
            <person name="O'Laughlin M."/>
            <person name="Godfrey J."/>
            <person name="Wilson R.M."/>
            <person name="Miner T."/>
            <person name="Farmer C."/>
            <person name="Delehaunty K."/>
            <person name="Cordes M."/>
            <person name="Minx P."/>
            <person name="Tomlinson C."/>
            <person name="Chen J."/>
            <person name="Wollam A."/>
            <person name="Pepin K.H."/>
            <person name="Bhonagiri V."/>
            <person name="Zhang X."/>
            <person name="Warren W."/>
            <person name="Mitreva M."/>
            <person name="Mardis E.R."/>
            <person name="Wilson R.K."/>
        </authorList>
    </citation>
    <scope>NUCLEOTIDE SEQUENCE [LARGE SCALE GENOMIC DNA]</scope>
    <source>
        <strain evidence="13 14">F0279</strain>
    </source>
</reference>
<dbReference type="eggNOG" id="COG0337">
    <property type="taxonomic scope" value="Bacteria"/>
</dbReference>
<comment type="pathway">
    <text evidence="9">Metabolic intermediate biosynthesis; chorismate biosynthesis; chorismate from D-erythrose 4-phosphate and phosphoenolpyruvate: step 2/7.</text>
</comment>
<keyword evidence="9" id="KW-0028">Amino-acid biosynthesis</keyword>
<dbReference type="GO" id="GO:0005737">
    <property type="term" value="C:cytoplasm"/>
    <property type="evidence" value="ECO:0007669"/>
    <property type="project" value="UniProtKB-SubCell"/>
</dbReference>
<dbReference type="InterPro" id="IPR030963">
    <property type="entry name" value="DHQ_synth_fam"/>
</dbReference>
<comment type="similarity">
    <text evidence="9">Belongs to the sugar phosphate cyclases superfamily. Dehydroquinate synthase family.</text>
</comment>
<dbReference type="EC" id="4.2.3.4" evidence="9 10"/>
<dbReference type="GO" id="GO:0000166">
    <property type="term" value="F:nucleotide binding"/>
    <property type="evidence" value="ECO:0007669"/>
    <property type="project" value="UniProtKB-KW"/>
</dbReference>
<evidence type="ECO:0000256" key="1">
    <source>
        <dbReference type="ARBA" id="ARBA00001911"/>
    </source>
</evidence>
<feature type="binding site" evidence="9">
    <location>
        <position position="196"/>
    </location>
    <ligand>
        <name>Zn(2+)</name>
        <dbReference type="ChEBI" id="CHEBI:29105"/>
    </ligand>
</feature>
<evidence type="ECO:0000313" key="14">
    <source>
        <dbReference type="Proteomes" id="UP000016626"/>
    </source>
</evidence>
<dbReference type="FunFam" id="3.40.50.1970:FF:000007">
    <property type="entry name" value="Pentafunctional AROM polypeptide"/>
    <property type="match status" value="1"/>
</dbReference>
<keyword evidence="5 9" id="KW-0862">Zinc</keyword>
<evidence type="ECO:0000256" key="8">
    <source>
        <dbReference type="ARBA" id="ARBA00023285"/>
    </source>
</evidence>